<reference evidence="1" key="2">
    <citation type="submission" date="2023-05" db="EMBL/GenBank/DDBJ databases">
        <authorList>
            <consortium name="Lawrence Berkeley National Laboratory"/>
            <person name="Steindorff A."/>
            <person name="Hensen N."/>
            <person name="Bonometti L."/>
            <person name="Westerberg I."/>
            <person name="Brannstrom I.O."/>
            <person name="Guillou S."/>
            <person name="Cros-Aarteil S."/>
            <person name="Calhoun S."/>
            <person name="Haridas S."/>
            <person name="Kuo A."/>
            <person name="Mondo S."/>
            <person name="Pangilinan J."/>
            <person name="Riley R."/>
            <person name="Labutti K."/>
            <person name="Andreopoulos B."/>
            <person name="Lipzen A."/>
            <person name="Chen C."/>
            <person name="Yanf M."/>
            <person name="Daum C."/>
            <person name="Ng V."/>
            <person name="Clum A."/>
            <person name="Ohm R."/>
            <person name="Martin F."/>
            <person name="Silar P."/>
            <person name="Natvig D."/>
            <person name="Lalanne C."/>
            <person name="Gautier V."/>
            <person name="Ament-Velasquez S.L."/>
            <person name="Kruys A."/>
            <person name="Hutchinson M.I."/>
            <person name="Powell A.J."/>
            <person name="Barry K."/>
            <person name="Miller A.N."/>
            <person name="Grigoriev I.V."/>
            <person name="Debuchy R."/>
            <person name="Gladieux P."/>
            <person name="Thoren M.H."/>
            <person name="Johannesson H."/>
        </authorList>
    </citation>
    <scope>NUCLEOTIDE SEQUENCE</scope>
    <source>
        <strain evidence="1">CBS 532.94</strain>
    </source>
</reference>
<proteinExistence type="predicted"/>
<dbReference type="EMBL" id="MU860430">
    <property type="protein sequence ID" value="KAK4234014.1"/>
    <property type="molecule type" value="Genomic_DNA"/>
</dbReference>
<keyword evidence="2" id="KW-1185">Reference proteome</keyword>
<accession>A0AAN7C2B9</accession>
<organism evidence="1 2">
    <name type="scientific">Achaetomium macrosporum</name>
    <dbReference type="NCBI Taxonomy" id="79813"/>
    <lineage>
        <taxon>Eukaryota</taxon>
        <taxon>Fungi</taxon>
        <taxon>Dikarya</taxon>
        <taxon>Ascomycota</taxon>
        <taxon>Pezizomycotina</taxon>
        <taxon>Sordariomycetes</taxon>
        <taxon>Sordariomycetidae</taxon>
        <taxon>Sordariales</taxon>
        <taxon>Chaetomiaceae</taxon>
        <taxon>Achaetomium</taxon>
    </lineage>
</organism>
<dbReference type="Proteomes" id="UP001303760">
    <property type="component" value="Unassembled WGS sequence"/>
</dbReference>
<comment type="caution">
    <text evidence="1">The sequence shown here is derived from an EMBL/GenBank/DDBJ whole genome shotgun (WGS) entry which is preliminary data.</text>
</comment>
<reference evidence="1" key="1">
    <citation type="journal article" date="2023" name="Mol. Phylogenet. Evol.">
        <title>Genome-scale phylogeny and comparative genomics of the fungal order Sordariales.</title>
        <authorList>
            <person name="Hensen N."/>
            <person name="Bonometti L."/>
            <person name="Westerberg I."/>
            <person name="Brannstrom I.O."/>
            <person name="Guillou S."/>
            <person name="Cros-Aarteil S."/>
            <person name="Calhoun S."/>
            <person name="Haridas S."/>
            <person name="Kuo A."/>
            <person name="Mondo S."/>
            <person name="Pangilinan J."/>
            <person name="Riley R."/>
            <person name="LaButti K."/>
            <person name="Andreopoulos B."/>
            <person name="Lipzen A."/>
            <person name="Chen C."/>
            <person name="Yan M."/>
            <person name="Daum C."/>
            <person name="Ng V."/>
            <person name="Clum A."/>
            <person name="Steindorff A."/>
            <person name="Ohm R.A."/>
            <person name="Martin F."/>
            <person name="Silar P."/>
            <person name="Natvig D.O."/>
            <person name="Lalanne C."/>
            <person name="Gautier V."/>
            <person name="Ament-Velasquez S.L."/>
            <person name="Kruys A."/>
            <person name="Hutchinson M.I."/>
            <person name="Powell A.J."/>
            <person name="Barry K."/>
            <person name="Miller A.N."/>
            <person name="Grigoriev I.V."/>
            <person name="Debuchy R."/>
            <person name="Gladieux P."/>
            <person name="Hiltunen Thoren M."/>
            <person name="Johannesson H."/>
        </authorList>
    </citation>
    <scope>NUCLEOTIDE SEQUENCE</scope>
    <source>
        <strain evidence="1">CBS 532.94</strain>
    </source>
</reference>
<sequence length="210" mass="23055">MSGAQNHPTLSFATSYAAILSATLGKSWGFVSLQAISCCGQQEEDDSAHGPDRNLGHSSVWIWRGHPGFALDPAYLDVEKAALGQLGIEALTDPIRGFLEVDFESIVVSIDPDVPVKEIICDLDCRPAAILWIKQREGEENNSYVGTNKTISYPESWPSIEVEKSVSNQYLVLLGSIRNRTRCSACWRLITRPSYWKGTGAPCCPTQILP</sequence>
<protein>
    <submittedName>
        <fullName evidence="1">Uncharacterized protein</fullName>
    </submittedName>
</protein>
<dbReference type="AlphaFoldDB" id="A0AAN7C2B9"/>
<gene>
    <name evidence="1" type="ORF">C8A03DRAFT_19014</name>
</gene>
<name>A0AAN7C2B9_9PEZI</name>
<evidence type="ECO:0000313" key="2">
    <source>
        <dbReference type="Proteomes" id="UP001303760"/>
    </source>
</evidence>
<evidence type="ECO:0000313" key="1">
    <source>
        <dbReference type="EMBL" id="KAK4234014.1"/>
    </source>
</evidence>